<dbReference type="Gene3D" id="1.25.10.10">
    <property type="entry name" value="Leucine-rich Repeat Variant"/>
    <property type="match status" value="1"/>
</dbReference>
<dbReference type="SMART" id="SM00320">
    <property type="entry name" value="WD40"/>
    <property type="match status" value="5"/>
</dbReference>
<proteinExistence type="inferred from homology"/>
<dbReference type="GO" id="GO:0005737">
    <property type="term" value="C:cytoplasm"/>
    <property type="evidence" value="ECO:0007669"/>
    <property type="project" value="TreeGrafter"/>
</dbReference>
<evidence type="ECO:0000313" key="8">
    <source>
        <dbReference type="Proteomes" id="UP000306954"/>
    </source>
</evidence>
<dbReference type="GO" id="GO:0030307">
    <property type="term" value="P:positive regulation of cell growth"/>
    <property type="evidence" value="ECO:0007669"/>
    <property type="project" value="TreeGrafter"/>
</dbReference>
<comment type="similarity">
    <text evidence="1">Belongs to the WD repeat RAPTOR family.</text>
</comment>
<feature type="region of interest" description="Disordered" evidence="5">
    <location>
        <begin position="1"/>
        <end position="21"/>
    </location>
</feature>
<feature type="region of interest" description="Disordered" evidence="5">
    <location>
        <begin position="489"/>
        <end position="519"/>
    </location>
</feature>
<dbReference type="PRINTS" id="PR01547">
    <property type="entry name" value="YEAST176DUF"/>
</dbReference>
<dbReference type="InterPro" id="IPR011989">
    <property type="entry name" value="ARM-like"/>
</dbReference>
<comment type="caution">
    <text evidence="7">The sequence shown here is derived from an EMBL/GenBank/DDBJ whole genome shotgun (WGS) entry which is preliminary data.</text>
</comment>
<reference evidence="7 8" key="1">
    <citation type="submission" date="2019-03" db="EMBL/GenBank/DDBJ databases">
        <title>Sequencing 23 genomes of Wallemia ichthyophaga.</title>
        <authorList>
            <person name="Gostincar C."/>
        </authorList>
    </citation>
    <scope>NUCLEOTIDE SEQUENCE [LARGE SCALE GENOMIC DNA]</scope>
    <source>
        <strain evidence="7 8">EXF-8621</strain>
    </source>
</reference>
<dbReference type="InterPro" id="IPR004083">
    <property type="entry name" value="Raptor"/>
</dbReference>
<accession>A0A4T0GCV6</accession>
<dbReference type="PROSITE" id="PS50082">
    <property type="entry name" value="WD_REPEATS_2"/>
    <property type="match status" value="1"/>
</dbReference>
<dbReference type="InterPro" id="IPR019775">
    <property type="entry name" value="WD40_repeat_CS"/>
</dbReference>
<evidence type="ECO:0000256" key="3">
    <source>
        <dbReference type="ARBA" id="ARBA00022737"/>
    </source>
</evidence>
<dbReference type="GO" id="GO:0031931">
    <property type="term" value="C:TORC1 complex"/>
    <property type="evidence" value="ECO:0007669"/>
    <property type="project" value="InterPro"/>
</dbReference>
<dbReference type="Proteomes" id="UP000306954">
    <property type="component" value="Unassembled WGS sequence"/>
</dbReference>
<evidence type="ECO:0000256" key="4">
    <source>
        <dbReference type="PROSITE-ProRule" id="PRU00221"/>
    </source>
</evidence>
<dbReference type="InterPro" id="IPR001680">
    <property type="entry name" value="WD40_rpt"/>
</dbReference>
<sequence>MAMASDETINSNNLDEISNHDFNLNGPRHGFGDPFTPHDYNESYPLLPYFVSNRHFTGGNPYPDDPPDPDWRLKERLKTISCAIVLCLNLGVDPPDVVKTEPCAVLETWVDPSHMPPTKAIETIGRNLQQRFESLSQRTRVKQYLDPSVEEMRKLCASLRRNAKEERVAFYYNGHGVPKPTASGEIWVFNRNYTQYIPLSVFDIQSFIGSPGIYIWDCSCAGNILNSFVKFGERRDDDIRAAHESTKQMAAANNMAHTMPTSPFPASVDGRPDTPPVFFAPLGDSIHMAACSPDEMLPMTPELPADLFTSCLSSPIEMAVRFFLLQDPLSTKPDLDLCLKIPGELKLRKSPLGELNWIFTAVTDTIAWTTFPRETFKRLFRQDLMVAALFRNFLLAERVMRNYHCTPMSHPVLPPTYDHPLWQSWDLAVDGCLSQLPALLNQEKLTREAQYNDQAAIELKKANLVHYKQSSFFQDQLTAFEVWLSRGLSSSSGPATAPRSMPATWDPVKRKDYNPPRKPPDQLPIVLQVLLSQAHRLRALVLLSHFLDLGPWAVNLTLSIGIFPYVQKLLLSPVPELKPLLIYIWTRICAVDRSCQNDLLKDNGFAYFARVLSPFQDDGGLQISNVSEHRAMCAFILSLFCRDFKPGQMACFNSGVFEMVLSHLNDEDYLLRQWCALMLGQLWDGNDEGRALALRESATDRLCLMLNDISPEVRSAVMFALGTFMGASGSVWKDVNKLQPGEVPRLGGGGTGPLPGISSLEHFTFEVHLATAVLAAKEDASPMVRKELVIFWSAFVREWQGWFSVAAYAYYVCEKRDEARLIGNPYKPSLTVVKEAIYEHQGEKLGDKLLDDFTALYMALLDMTVDPYPEVGSHACTVVDFIHALLIESPLADSEDSALPHIPPVKQDFGTEAEATQSAATSKVKSQPTSPARTATAPNLTQFAKNPNVKSMKNAPPLKSSGSFTAALNKLTSLPSLTNLTSLNRGNEEPEEDHPSPHFNHALYHSPYVPQQITKIKPESESSDVNAEASRAGQMAHTPPRTPSPNILEHGVNGNDHDHHNGGYEAYNEETMNVFDAVTMLLDEDEYRLRRRKEKTNGGKFHPSTQASSHADIPVTPFRKELQAQMGIILPLKSRLFDWCCEYFTEPQMRNPEAEEPGSEKYNEQMWRRQRNEKVVIDTQTQAEVATRSEWRENIINIQEHYFPVKLNFHQFEPQLITADPHDAISIWDWKEGVRLNRFSNGNPWGSNITTVKLINEDDQALLLTASAEGMVRVFRNYSTPGGAELATSFKANSEMVPSRHPSGLVADWQQATGHLLVGGDSRVIRCWDSQRELFHSDIPTTAQSCLTAITSDQDMGNIVIAGFGDGTVRVYDRREDSRNSCVAHYREHLSWVQNIHLQRGGNRELASGSIDGDIRLWDIRAQASISRVDAHREGMSCIDMHEHASVLATRPRSSMPEFNSSGIRTQTVKLWKVDSEGILPRGRTISSRPLAPPAKALPFNPSVSSLNFHPNEMLVGMGSADGQISIVACNEAMSTHEDNFI</sequence>
<dbReference type="PANTHER" id="PTHR12848">
    <property type="entry name" value="REGULATORY-ASSOCIATED PROTEIN OF MTOR"/>
    <property type="match status" value="1"/>
</dbReference>
<feature type="compositionally biased region" description="Polar residues" evidence="5">
    <location>
        <begin position="7"/>
        <end position="21"/>
    </location>
</feature>
<evidence type="ECO:0000256" key="2">
    <source>
        <dbReference type="ARBA" id="ARBA00022574"/>
    </source>
</evidence>
<dbReference type="GO" id="GO:0009267">
    <property type="term" value="P:cellular response to starvation"/>
    <property type="evidence" value="ECO:0007669"/>
    <property type="project" value="TreeGrafter"/>
</dbReference>
<evidence type="ECO:0000256" key="1">
    <source>
        <dbReference type="ARBA" id="ARBA00009257"/>
    </source>
</evidence>
<organism evidence="7 8">
    <name type="scientific">Wallemia ichthyophaga</name>
    <dbReference type="NCBI Taxonomy" id="245174"/>
    <lineage>
        <taxon>Eukaryota</taxon>
        <taxon>Fungi</taxon>
        <taxon>Dikarya</taxon>
        <taxon>Basidiomycota</taxon>
        <taxon>Wallemiomycotina</taxon>
        <taxon>Wallemiomycetes</taxon>
        <taxon>Wallemiales</taxon>
        <taxon>Wallemiaceae</taxon>
        <taxon>Wallemia</taxon>
    </lineage>
</organism>
<dbReference type="Pfam" id="PF00400">
    <property type="entry name" value="WD40"/>
    <property type="match status" value="1"/>
</dbReference>
<feature type="compositionally biased region" description="Polar residues" evidence="5">
    <location>
        <begin position="923"/>
        <end position="951"/>
    </location>
</feature>
<dbReference type="PROSITE" id="PS50294">
    <property type="entry name" value="WD_REPEATS_REGION"/>
    <property type="match status" value="1"/>
</dbReference>
<evidence type="ECO:0000313" key="7">
    <source>
        <dbReference type="EMBL" id="TIB11105.1"/>
    </source>
</evidence>
<dbReference type="InterPro" id="IPR029347">
    <property type="entry name" value="Raptor_N"/>
</dbReference>
<dbReference type="PROSITE" id="PS00678">
    <property type="entry name" value="WD_REPEATS_1"/>
    <property type="match status" value="1"/>
</dbReference>
<evidence type="ECO:0000259" key="6">
    <source>
        <dbReference type="SMART" id="SM01302"/>
    </source>
</evidence>
<dbReference type="Pfam" id="PF14538">
    <property type="entry name" value="Raptor_N"/>
    <property type="match status" value="1"/>
</dbReference>
<dbReference type="Gene3D" id="2.130.10.10">
    <property type="entry name" value="YVTN repeat-like/Quinoprotein amine dehydrogenase"/>
    <property type="match status" value="1"/>
</dbReference>
<dbReference type="PANTHER" id="PTHR12848:SF16">
    <property type="entry name" value="REGULATORY-ASSOCIATED PROTEIN OF MTOR"/>
    <property type="match status" value="1"/>
</dbReference>
<dbReference type="InterPro" id="IPR015943">
    <property type="entry name" value="WD40/YVTN_repeat-like_dom_sf"/>
</dbReference>
<dbReference type="SMART" id="SM01302">
    <property type="entry name" value="Raptor_N"/>
    <property type="match status" value="1"/>
</dbReference>
<dbReference type="InterPro" id="IPR016024">
    <property type="entry name" value="ARM-type_fold"/>
</dbReference>
<gene>
    <name evidence="7" type="ORF">E3P90_02607</name>
</gene>
<feature type="region of interest" description="Disordered" evidence="5">
    <location>
        <begin position="978"/>
        <end position="1003"/>
    </location>
</feature>
<dbReference type="InterPro" id="IPR036322">
    <property type="entry name" value="WD40_repeat_dom_sf"/>
</dbReference>
<feature type="domain" description="Raptor N-terminal CASPase-like" evidence="6">
    <location>
        <begin position="76"/>
        <end position="229"/>
    </location>
</feature>
<dbReference type="SUPFAM" id="SSF48371">
    <property type="entry name" value="ARM repeat"/>
    <property type="match status" value="1"/>
</dbReference>
<dbReference type="SUPFAM" id="SSF50978">
    <property type="entry name" value="WD40 repeat-like"/>
    <property type="match status" value="1"/>
</dbReference>
<feature type="compositionally biased region" description="Low complexity" evidence="5">
    <location>
        <begin position="912"/>
        <end position="922"/>
    </location>
</feature>
<dbReference type="GO" id="GO:0010506">
    <property type="term" value="P:regulation of autophagy"/>
    <property type="evidence" value="ECO:0007669"/>
    <property type="project" value="TreeGrafter"/>
</dbReference>
<evidence type="ECO:0000256" key="5">
    <source>
        <dbReference type="SAM" id="MobiDB-lite"/>
    </source>
</evidence>
<feature type="compositionally biased region" description="Basic and acidic residues" evidence="5">
    <location>
        <begin position="507"/>
        <end position="519"/>
    </location>
</feature>
<dbReference type="EMBL" id="SPOF01000026">
    <property type="protein sequence ID" value="TIB11105.1"/>
    <property type="molecule type" value="Genomic_DNA"/>
</dbReference>
<protein>
    <recommendedName>
        <fullName evidence="6">Raptor N-terminal CASPase-like domain-containing protein</fullName>
    </recommendedName>
</protein>
<feature type="repeat" description="WD" evidence="4">
    <location>
        <begin position="1386"/>
        <end position="1428"/>
    </location>
</feature>
<keyword evidence="2 4" id="KW-0853">WD repeat</keyword>
<feature type="region of interest" description="Disordered" evidence="5">
    <location>
        <begin position="911"/>
        <end position="961"/>
    </location>
</feature>
<name>A0A4T0GCV6_WALIC</name>
<feature type="region of interest" description="Disordered" evidence="5">
    <location>
        <begin position="1018"/>
        <end position="1057"/>
    </location>
</feature>
<dbReference type="GO" id="GO:0031929">
    <property type="term" value="P:TOR signaling"/>
    <property type="evidence" value="ECO:0007669"/>
    <property type="project" value="InterPro"/>
</dbReference>
<keyword evidence="3" id="KW-0677">Repeat</keyword>
<dbReference type="GO" id="GO:0030674">
    <property type="term" value="F:protein-macromolecule adaptor activity"/>
    <property type="evidence" value="ECO:0007669"/>
    <property type="project" value="TreeGrafter"/>
</dbReference>
<dbReference type="GO" id="GO:0071230">
    <property type="term" value="P:cellular response to amino acid stimulus"/>
    <property type="evidence" value="ECO:0007669"/>
    <property type="project" value="TreeGrafter"/>
</dbReference>